<dbReference type="InterPro" id="IPR045548">
    <property type="entry name" value="bpX5"/>
</dbReference>
<dbReference type="RefSeq" id="WP_167081108.1">
    <property type="nucleotide sequence ID" value="NZ_VVIW01000032.1"/>
</dbReference>
<evidence type="ECO:0000259" key="1">
    <source>
        <dbReference type="Pfam" id="PF19921"/>
    </source>
</evidence>
<name>A0ABX0MLP0_9BURK</name>
<evidence type="ECO:0000313" key="3">
    <source>
        <dbReference type="Proteomes" id="UP000819052"/>
    </source>
</evidence>
<organism evidence="2 3">
    <name type="scientific">Massilia aquatica</name>
    <dbReference type="NCBI Taxonomy" id="2609000"/>
    <lineage>
        <taxon>Bacteria</taxon>
        <taxon>Pseudomonadati</taxon>
        <taxon>Pseudomonadota</taxon>
        <taxon>Betaproteobacteria</taxon>
        <taxon>Burkholderiales</taxon>
        <taxon>Oxalobacteraceae</taxon>
        <taxon>Telluria group</taxon>
        <taxon>Massilia</taxon>
    </lineage>
</organism>
<feature type="domain" description="MoxR-vWA-beta-propeller ternary system" evidence="1">
    <location>
        <begin position="4"/>
        <end position="135"/>
    </location>
</feature>
<keyword evidence="3" id="KW-1185">Reference proteome</keyword>
<gene>
    <name evidence="2" type="ORF">F1609_30470</name>
</gene>
<dbReference type="EMBL" id="VVIW01000032">
    <property type="protein sequence ID" value="NHZ44449.1"/>
    <property type="molecule type" value="Genomic_DNA"/>
</dbReference>
<reference evidence="2 3" key="1">
    <citation type="submission" date="2019-09" db="EMBL/GenBank/DDBJ databases">
        <title>Taxonomy of Antarctic Massilia spp.: description of Massilia rubra sp. nov., Massilia aquatica sp. nov., Massilia mucilaginosa sp. nov., Massilia frigida sp. nov. isolated from streams, lakes and regoliths.</title>
        <authorList>
            <person name="Holochova P."/>
            <person name="Sedlacek I."/>
            <person name="Kralova S."/>
            <person name="Maslanova I."/>
            <person name="Busse H.-J."/>
            <person name="Stankova E."/>
            <person name="Vrbovska V."/>
            <person name="Kovarovic V."/>
            <person name="Bartak M."/>
            <person name="Svec P."/>
            <person name="Pantucek R."/>
        </authorList>
    </citation>
    <scope>NUCLEOTIDE SEQUENCE [LARGE SCALE GENOMIC DNA]</scope>
    <source>
        <strain evidence="2 3">CCM 8693</strain>
    </source>
</reference>
<dbReference type="Proteomes" id="UP000819052">
    <property type="component" value="Unassembled WGS sequence"/>
</dbReference>
<protein>
    <recommendedName>
        <fullName evidence="1">MoxR-vWA-beta-propeller ternary system domain-containing protein</fullName>
    </recommendedName>
</protein>
<proteinExistence type="predicted"/>
<sequence>MAALRWHLRPDAAPEPHGQVAQGAVIGALLARLAALDDAQRGVLGAVAAPGILVLLGPGAALPWVDGARYCAPDPLQRMLWLPTDVQPQAPPDLVLANLSARGASLPFLLWDAPQLVLPLGRPLALDRAGLAWLTGELTP</sequence>
<evidence type="ECO:0000313" key="2">
    <source>
        <dbReference type="EMBL" id="NHZ44449.1"/>
    </source>
</evidence>
<accession>A0ABX0MLP0</accession>
<comment type="caution">
    <text evidence="2">The sequence shown here is derived from an EMBL/GenBank/DDBJ whole genome shotgun (WGS) entry which is preliminary data.</text>
</comment>
<dbReference type="Pfam" id="PF19921">
    <property type="entry name" value="bpX5"/>
    <property type="match status" value="1"/>
</dbReference>